<feature type="coiled-coil region" evidence="1">
    <location>
        <begin position="34"/>
        <end position="68"/>
    </location>
</feature>
<reference evidence="2" key="1">
    <citation type="submission" date="2022-08" db="EMBL/GenBank/DDBJ databases">
        <authorList>
            <person name="Deng Y."/>
            <person name="Han X.-F."/>
            <person name="Zhang Y.-Q."/>
        </authorList>
    </citation>
    <scope>NUCLEOTIDE SEQUENCE</scope>
    <source>
        <strain evidence="2">CPCC 203386</strain>
    </source>
</reference>
<dbReference type="RefSeq" id="WP_259543013.1">
    <property type="nucleotide sequence ID" value="NZ_JANLCJ010000209.1"/>
</dbReference>
<evidence type="ECO:0000313" key="2">
    <source>
        <dbReference type="EMBL" id="MCS5736829.1"/>
    </source>
</evidence>
<keyword evidence="1" id="KW-0175">Coiled coil</keyword>
<proteinExistence type="predicted"/>
<organism evidence="2 3">
    <name type="scientific">Herbiconiux daphne</name>
    <dbReference type="NCBI Taxonomy" id="2970914"/>
    <lineage>
        <taxon>Bacteria</taxon>
        <taxon>Bacillati</taxon>
        <taxon>Actinomycetota</taxon>
        <taxon>Actinomycetes</taxon>
        <taxon>Micrococcales</taxon>
        <taxon>Microbacteriaceae</taxon>
        <taxon>Herbiconiux</taxon>
    </lineage>
</organism>
<feature type="non-terminal residue" evidence="2">
    <location>
        <position position="74"/>
    </location>
</feature>
<evidence type="ECO:0000313" key="3">
    <source>
        <dbReference type="Proteomes" id="UP001165586"/>
    </source>
</evidence>
<evidence type="ECO:0000256" key="1">
    <source>
        <dbReference type="SAM" id="Coils"/>
    </source>
</evidence>
<keyword evidence="3" id="KW-1185">Reference proteome</keyword>
<protein>
    <submittedName>
        <fullName evidence="2">Uncharacterized protein</fullName>
    </submittedName>
</protein>
<sequence length="74" mass="8777">MGHYNSREAAPAAQVLQTSREDIIKYQEDLSRYVAKFQIERREAEYLLQEARNAQDKYRTVVEEQNEKINQLTT</sequence>
<accession>A0ABT2HA68</accession>
<comment type="caution">
    <text evidence="2">The sequence shown here is derived from an EMBL/GenBank/DDBJ whole genome shotgun (WGS) entry which is preliminary data.</text>
</comment>
<dbReference type="EMBL" id="JANLCJ010000209">
    <property type="protein sequence ID" value="MCS5736829.1"/>
    <property type="molecule type" value="Genomic_DNA"/>
</dbReference>
<name>A0ABT2HA68_9MICO</name>
<dbReference type="Proteomes" id="UP001165586">
    <property type="component" value="Unassembled WGS sequence"/>
</dbReference>
<gene>
    <name evidence="2" type="ORF">N1032_24160</name>
</gene>